<dbReference type="OrthoDB" id="4380914at2"/>
<dbReference type="Proteomes" id="UP000183180">
    <property type="component" value="Unassembled WGS sequence"/>
</dbReference>
<dbReference type="Proteomes" id="UP001265083">
    <property type="component" value="Unassembled WGS sequence"/>
</dbReference>
<evidence type="ECO:0000313" key="2">
    <source>
        <dbReference type="EMBL" id="SDU58001.1"/>
    </source>
</evidence>
<dbReference type="AlphaFoldDB" id="A0A1H2JPC8"/>
<reference evidence="2 3" key="1">
    <citation type="submission" date="2016-10" db="EMBL/GenBank/DDBJ databases">
        <authorList>
            <person name="de Groot N.N."/>
        </authorList>
    </citation>
    <scope>NUCLEOTIDE SEQUENCE [LARGE SCALE GENOMIC DNA]</scope>
    <source>
        <strain evidence="2 3">DSM 44215</strain>
    </source>
</reference>
<proteinExistence type="predicted"/>
<name>A0A1H2JPC8_9ACTN</name>
<reference evidence="1 4" key="2">
    <citation type="submission" date="2023-08" db="EMBL/GenBank/DDBJ databases">
        <title>Bioegradation of LLDPE and BLDPE plastic by marine bacteria from coast plastic debris.</title>
        <authorList>
            <person name="Rong Z."/>
        </authorList>
    </citation>
    <scope>NUCLEOTIDE SEQUENCE [LARGE SCALE GENOMIC DNA]</scope>
    <source>
        <strain evidence="1 4">Z-2</strain>
    </source>
</reference>
<gene>
    <name evidence="1" type="ORF">RD149_19085</name>
    <name evidence="2" type="ORF">SAMN04488548_1342329</name>
</gene>
<evidence type="ECO:0000313" key="1">
    <source>
        <dbReference type="EMBL" id="MDS1115856.1"/>
    </source>
</evidence>
<keyword evidence="4" id="KW-1185">Reference proteome</keyword>
<sequence length="71" mass="8110">MTIALIALAAVTVLAIAALGYFTHRTPVGRRTPLQRFVDWWTRDPQRPYGPDTDRVAAELSILTRRYDRLV</sequence>
<evidence type="ECO:0000313" key="4">
    <source>
        <dbReference type="Proteomes" id="UP001265083"/>
    </source>
</evidence>
<organism evidence="2 3">
    <name type="scientific">Gordonia westfalica</name>
    <dbReference type="NCBI Taxonomy" id="158898"/>
    <lineage>
        <taxon>Bacteria</taxon>
        <taxon>Bacillati</taxon>
        <taxon>Actinomycetota</taxon>
        <taxon>Actinomycetes</taxon>
        <taxon>Mycobacteriales</taxon>
        <taxon>Gordoniaceae</taxon>
        <taxon>Gordonia</taxon>
    </lineage>
</organism>
<dbReference type="RefSeq" id="WP_074850800.1">
    <property type="nucleotide sequence ID" value="NZ_FNLM01000034.1"/>
</dbReference>
<accession>A0A1H2JPC8</accession>
<protein>
    <submittedName>
        <fullName evidence="2">Uncharacterized protein</fullName>
    </submittedName>
</protein>
<dbReference type="EMBL" id="FNLM01000034">
    <property type="protein sequence ID" value="SDU58001.1"/>
    <property type="molecule type" value="Genomic_DNA"/>
</dbReference>
<dbReference type="EMBL" id="JAVLUS010000017">
    <property type="protein sequence ID" value="MDS1115856.1"/>
    <property type="molecule type" value="Genomic_DNA"/>
</dbReference>
<dbReference type="STRING" id="158898.SAMN04488548_1342329"/>
<evidence type="ECO:0000313" key="3">
    <source>
        <dbReference type="Proteomes" id="UP000183180"/>
    </source>
</evidence>